<name>A0A2P8DBE1_9BACT</name>
<dbReference type="CDD" id="cd06170">
    <property type="entry name" value="LuxR_C_like"/>
    <property type="match status" value="1"/>
</dbReference>
<dbReference type="PROSITE" id="PS00622">
    <property type="entry name" value="HTH_LUXR_1"/>
    <property type="match status" value="1"/>
</dbReference>
<gene>
    <name evidence="6" type="ORF">B0I18_101696</name>
</gene>
<accession>A0A2P8DBE1</accession>
<feature type="modified residue" description="4-aspartylphosphate" evidence="3">
    <location>
        <position position="54"/>
    </location>
</feature>
<dbReference type="GO" id="GO:0006355">
    <property type="term" value="P:regulation of DNA-templated transcription"/>
    <property type="evidence" value="ECO:0007669"/>
    <property type="project" value="InterPro"/>
</dbReference>
<dbReference type="PROSITE" id="PS50043">
    <property type="entry name" value="HTH_LUXR_2"/>
    <property type="match status" value="1"/>
</dbReference>
<dbReference type="PANTHER" id="PTHR43214:SF43">
    <property type="entry name" value="TWO-COMPONENT RESPONSE REGULATOR"/>
    <property type="match status" value="1"/>
</dbReference>
<dbReference type="SUPFAM" id="SSF46894">
    <property type="entry name" value="C-terminal effector domain of the bipartite response regulators"/>
    <property type="match status" value="1"/>
</dbReference>
<dbReference type="AlphaFoldDB" id="A0A2P8DBE1"/>
<dbReference type="PRINTS" id="PR00038">
    <property type="entry name" value="HTHLUXR"/>
</dbReference>
<feature type="domain" description="Response regulatory" evidence="5">
    <location>
        <begin position="3"/>
        <end position="119"/>
    </location>
</feature>
<dbReference type="PROSITE" id="PS50110">
    <property type="entry name" value="RESPONSE_REGULATORY"/>
    <property type="match status" value="1"/>
</dbReference>
<evidence type="ECO:0000313" key="6">
    <source>
        <dbReference type="EMBL" id="PSK94540.1"/>
    </source>
</evidence>
<dbReference type="GO" id="GO:0000160">
    <property type="term" value="P:phosphorelay signal transduction system"/>
    <property type="evidence" value="ECO:0007669"/>
    <property type="project" value="InterPro"/>
</dbReference>
<dbReference type="InterPro" id="IPR011006">
    <property type="entry name" value="CheY-like_superfamily"/>
</dbReference>
<dbReference type="InterPro" id="IPR058245">
    <property type="entry name" value="NreC/VraR/RcsB-like_REC"/>
</dbReference>
<dbReference type="EMBL" id="PYGD01000001">
    <property type="protein sequence ID" value="PSK94540.1"/>
    <property type="molecule type" value="Genomic_DNA"/>
</dbReference>
<dbReference type="OrthoDB" id="9797341at2"/>
<organism evidence="6 7">
    <name type="scientific">Taibaiella chishuiensis</name>
    <dbReference type="NCBI Taxonomy" id="1434707"/>
    <lineage>
        <taxon>Bacteria</taxon>
        <taxon>Pseudomonadati</taxon>
        <taxon>Bacteroidota</taxon>
        <taxon>Chitinophagia</taxon>
        <taxon>Chitinophagales</taxon>
        <taxon>Chitinophagaceae</taxon>
        <taxon>Taibaiella</taxon>
    </lineage>
</organism>
<feature type="domain" description="HTH luxR-type" evidence="4">
    <location>
        <begin position="143"/>
        <end position="208"/>
    </location>
</feature>
<dbReference type="PANTHER" id="PTHR43214">
    <property type="entry name" value="TWO-COMPONENT RESPONSE REGULATOR"/>
    <property type="match status" value="1"/>
</dbReference>
<reference evidence="6 7" key="1">
    <citation type="submission" date="2018-03" db="EMBL/GenBank/DDBJ databases">
        <title>Genomic Encyclopedia of Type Strains, Phase III (KMG-III): the genomes of soil and plant-associated and newly described type strains.</title>
        <authorList>
            <person name="Whitman W."/>
        </authorList>
    </citation>
    <scope>NUCLEOTIDE SEQUENCE [LARGE SCALE GENOMIC DNA]</scope>
    <source>
        <strain evidence="6 7">CGMCC 1.12700</strain>
    </source>
</reference>
<evidence type="ECO:0000259" key="5">
    <source>
        <dbReference type="PROSITE" id="PS50110"/>
    </source>
</evidence>
<dbReference type="SUPFAM" id="SSF52172">
    <property type="entry name" value="CheY-like"/>
    <property type="match status" value="1"/>
</dbReference>
<evidence type="ECO:0000256" key="3">
    <source>
        <dbReference type="PROSITE-ProRule" id="PRU00169"/>
    </source>
</evidence>
<evidence type="ECO:0000259" key="4">
    <source>
        <dbReference type="PROSITE" id="PS50043"/>
    </source>
</evidence>
<protein>
    <submittedName>
        <fullName evidence="6">LuxR family two component transcriptional regulator</fullName>
    </submittedName>
</protein>
<dbReference type="Pfam" id="PF00196">
    <property type="entry name" value="GerE"/>
    <property type="match status" value="1"/>
</dbReference>
<dbReference type="Gene3D" id="3.40.50.2300">
    <property type="match status" value="1"/>
</dbReference>
<comment type="caution">
    <text evidence="6">The sequence shown here is derived from an EMBL/GenBank/DDBJ whole genome shotgun (WGS) entry which is preliminary data.</text>
</comment>
<dbReference type="SMART" id="SM00448">
    <property type="entry name" value="REC"/>
    <property type="match status" value="1"/>
</dbReference>
<keyword evidence="2" id="KW-0238">DNA-binding</keyword>
<dbReference type="InterPro" id="IPR000792">
    <property type="entry name" value="Tscrpt_reg_LuxR_C"/>
</dbReference>
<dbReference type="Proteomes" id="UP000240572">
    <property type="component" value="Unassembled WGS sequence"/>
</dbReference>
<evidence type="ECO:0000313" key="7">
    <source>
        <dbReference type="Proteomes" id="UP000240572"/>
    </source>
</evidence>
<dbReference type="InterPro" id="IPR016032">
    <property type="entry name" value="Sig_transdc_resp-reg_C-effctor"/>
</dbReference>
<dbReference type="Pfam" id="PF00072">
    <property type="entry name" value="Response_reg"/>
    <property type="match status" value="1"/>
</dbReference>
<proteinExistence type="predicted"/>
<dbReference type="CDD" id="cd17535">
    <property type="entry name" value="REC_NarL-like"/>
    <property type="match status" value="1"/>
</dbReference>
<dbReference type="RefSeq" id="WP_106521241.1">
    <property type="nucleotide sequence ID" value="NZ_PYGD01000001.1"/>
</dbReference>
<keyword evidence="7" id="KW-1185">Reference proteome</keyword>
<evidence type="ECO:0000256" key="2">
    <source>
        <dbReference type="ARBA" id="ARBA00023125"/>
    </source>
</evidence>
<dbReference type="InterPro" id="IPR039420">
    <property type="entry name" value="WalR-like"/>
</dbReference>
<sequence length="211" mass="23887">MICVAIADDHPLVINGVRDMLSSCSFISVPYTYLNGATLLEGLRINLPDVLLLDINMPDIRGEEIILALRKEFPELKVLTLTNFDNTLYASNMIKNGALGYLLKNTDRETLIRAIETVSAGQQFLTDDMRQRITDFQKTINRKTSARYSLTPRETEILRLLARGYSNQQIADELFLSKRTVENYRLNLSLKLEAKNTAGLVKYAIELGLDK</sequence>
<evidence type="ECO:0000256" key="1">
    <source>
        <dbReference type="ARBA" id="ARBA00022553"/>
    </source>
</evidence>
<dbReference type="InterPro" id="IPR001789">
    <property type="entry name" value="Sig_transdc_resp-reg_receiver"/>
</dbReference>
<dbReference type="SMART" id="SM00421">
    <property type="entry name" value="HTH_LUXR"/>
    <property type="match status" value="1"/>
</dbReference>
<keyword evidence="1 3" id="KW-0597">Phosphoprotein</keyword>
<dbReference type="GO" id="GO:0003677">
    <property type="term" value="F:DNA binding"/>
    <property type="evidence" value="ECO:0007669"/>
    <property type="project" value="UniProtKB-KW"/>
</dbReference>